<dbReference type="GO" id="GO:0005789">
    <property type="term" value="C:endoplasmic reticulum membrane"/>
    <property type="evidence" value="ECO:0007669"/>
    <property type="project" value="UniProtKB-SubCell"/>
</dbReference>
<comment type="caution">
    <text evidence="9">The sequence shown here is derived from an EMBL/GenBank/DDBJ whole genome shotgun (WGS) entry which is preliminary data.</text>
</comment>
<comment type="similarity">
    <text evidence="8">Belongs to the SPTSS family. SPTSSA subfamily.</text>
</comment>
<dbReference type="Proteomes" id="UP001145021">
    <property type="component" value="Unassembled WGS sequence"/>
</dbReference>
<gene>
    <name evidence="9" type="ORF">LPJ64_000283</name>
</gene>
<keyword evidence="7" id="KW-0472">Membrane</keyword>
<protein>
    <submittedName>
        <fullName evidence="9">Uncharacterized protein</fullName>
    </submittedName>
</protein>
<keyword evidence="10" id="KW-1185">Reference proteome</keyword>
<evidence type="ECO:0000256" key="1">
    <source>
        <dbReference type="ARBA" id="ARBA00004477"/>
    </source>
</evidence>
<comment type="pathway">
    <text evidence="2">Lipid metabolism.</text>
</comment>
<evidence type="ECO:0000256" key="8">
    <source>
        <dbReference type="ARBA" id="ARBA00038370"/>
    </source>
</evidence>
<dbReference type="InterPro" id="IPR051900">
    <property type="entry name" value="SPT_small_subunit"/>
</dbReference>
<evidence type="ECO:0000256" key="7">
    <source>
        <dbReference type="ARBA" id="ARBA00023136"/>
    </source>
</evidence>
<sequence>MSSSGRAFVAKGSLESAECNPIIHPKTLQDKIRRFIFLIEMNTGFYVLDPWERKVAKNIGAVSMVFQSLKKLNYQYEVTTGLYMLESWEKYIVNSVVCAGFALVAYTTMNHLPTQSVGLLQQLSSYGA</sequence>
<dbReference type="GO" id="GO:0046513">
    <property type="term" value="P:ceramide biosynthetic process"/>
    <property type="evidence" value="ECO:0007669"/>
    <property type="project" value="TreeGrafter"/>
</dbReference>
<dbReference type="AlphaFoldDB" id="A0A9W8CN17"/>
<name>A0A9W8CN17_9FUNG</name>
<evidence type="ECO:0000256" key="5">
    <source>
        <dbReference type="ARBA" id="ARBA00022989"/>
    </source>
</evidence>
<keyword evidence="6" id="KW-0443">Lipid metabolism</keyword>
<dbReference type="PANTHER" id="PTHR47084">
    <property type="entry name" value="SERINE PALMITOYLTRANSFERASE SMALL SUBUNIT A"/>
    <property type="match status" value="1"/>
</dbReference>
<keyword evidence="4" id="KW-0256">Endoplasmic reticulum</keyword>
<keyword evidence="3" id="KW-0812">Transmembrane</keyword>
<evidence type="ECO:0000313" key="9">
    <source>
        <dbReference type="EMBL" id="KAJ1648454.1"/>
    </source>
</evidence>
<evidence type="ECO:0000313" key="10">
    <source>
        <dbReference type="Proteomes" id="UP001145021"/>
    </source>
</evidence>
<dbReference type="GO" id="GO:0017059">
    <property type="term" value="C:serine palmitoyltransferase complex"/>
    <property type="evidence" value="ECO:0007669"/>
    <property type="project" value="TreeGrafter"/>
</dbReference>
<reference evidence="9" key="1">
    <citation type="submission" date="2022-07" db="EMBL/GenBank/DDBJ databases">
        <title>Phylogenomic reconstructions and comparative analyses of Kickxellomycotina fungi.</title>
        <authorList>
            <person name="Reynolds N.K."/>
            <person name="Stajich J.E."/>
            <person name="Barry K."/>
            <person name="Grigoriev I.V."/>
            <person name="Crous P."/>
            <person name="Smith M.E."/>
        </authorList>
    </citation>
    <scope>NUCLEOTIDE SEQUENCE</scope>
    <source>
        <strain evidence="9">NBRC 105413</strain>
    </source>
</reference>
<dbReference type="InterPro" id="IPR024512">
    <property type="entry name" value="Ser_palmitoyltrfase_ssu-like"/>
</dbReference>
<dbReference type="GO" id="GO:0004758">
    <property type="term" value="F:serine C-palmitoyltransferase activity"/>
    <property type="evidence" value="ECO:0007669"/>
    <property type="project" value="TreeGrafter"/>
</dbReference>
<evidence type="ECO:0000256" key="6">
    <source>
        <dbReference type="ARBA" id="ARBA00023098"/>
    </source>
</evidence>
<evidence type="ECO:0000256" key="2">
    <source>
        <dbReference type="ARBA" id="ARBA00005189"/>
    </source>
</evidence>
<evidence type="ECO:0000256" key="4">
    <source>
        <dbReference type="ARBA" id="ARBA00022824"/>
    </source>
</evidence>
<keyword evidence="5" id="KW-1133">Transmembrane helix</keyword>
<dbReference type="EMBL" id="JANBOH010000005">
    <property type="protein sequence ID" value="KAJ1648454.1"/>
    <property type="molecule type" value="Genomic_DNA"/>
</dbReference>
<comment type="subcellular location">
    <subcellularLocation>
        <location evidence="1">Endoplasmic reticulum membrane</location>
        <topology evidence="1">Multi-pass membrane protein</topology>
    </subcellularLocation>
</comment>
<dbReference type="Pfam" id="PF11779">
    <property type="entry name" value="SPT_ssu-like"/>
    <property type="match status" value="1"/>
</dbReference>
<dbReference type="PANTHER" id="PTHR47084:SF1">
    <property type="entry name" value="SERINE PALMITOYLTRANSFERASE SMALL SUBUNIT A"/>
    <property type="match status" value="1"/>
</dbReference>
<accession>A0A9W8CN17</accession>
<evidence type="ECO:0000256" key="3">
    <source>
        <dbReference type="ARBA" id="ARBA00022692"/>
    </source>
</evidence>
<proteinExistence type="inferred from homology"/>
<organism evidence="9 10">
    <name type="scientific">Coemansia asiatica</name>
    <dbReference type="NCBI Taxonomy" id="1052880"/>
    <lineage>
        <taxon>Eukaryota</taxon>
        <taxon>Fungi</taxon>
        <taxon>Fungi incertae sedis</taxon>
        <taxon>Zoopagomycota</taxon>
        <taxon>Kickxellomycotina</taxon>
        <taxon>Kickxellomycetes</taxon>
        <taxon>Kickxellales</taxon>
        <taxon>Kickxellaceae</taxon>
        <taxon>Coemansia</taxon>
    </lineage>
</organism>